<sequence>MPLSYRKIFLPVVAVVVVVVIWMTYFVTRRRIIDVEPLIVNRKPINDGLMNIQNNRTYDKLAALKSARYVTQTPRGKTAPSKEAAVTSLPWAPSGAWVARPKLGRWWSGLSSSHIVTDENYLLAYFRRHGIMAWEGEGLRVEKATTPIEKWYLATPPLADTAMLPNEHNSQVRIISPSRTYHMGDTISIRVDLFDKWNRIRPMGGDQLRIWLTAAQSASSVAAEVVDLGNGSYVGRSILQWEGLTSVKVSLTYPREFLRYLIWLRHSVHTLRWISASFGDGANGTGVTVCLPSAPVPGFPTTCDLTKQNGGFPWFCGRPHDARWDCSQWRATGNLAGPVDPPANDLTLFMIRKMNSEPILRTVENELMFIVQPGPSSPSLPPCWTQSKRSTWTSPAPRGWFRNGSWQGQTCAVPSWSDPAALVQKCLRNTRMLMLGDSNMRLWFEAVEGMLGCDVVVDKERYHEPKTCHVPRLNASVIYGPHAMPFNAGTWVGVQTLPLTTALREIPDDGSRIVVIVHYFVHLAFYPLDVFRDVVRAACWALQLFLRQHPSATVLVRGPHVMYRASKHPMHPVDASVAWYISVLREEFRALYDRVWFLNFEDMTIASENLSSHPPQVTVMEMLKVLLGYICV</sequence>
<dbReference type="InterPro" id="IPR057106">
    <property type="entry name" value="NXPE4_C"/>
</dbReference>
<evidence type="ECO:0000313" key="3">
    <source>
        <dbReference type="EMBL" id="PVD29036.1"/>
    </source>
</evidence>
<feature type="domain" description="NXPE C-terminal" evidence="2">
    <location>
        <begin position="406"/>
        <end position="631"/>
    </location>
</feature>
<dbReference type="OMA" id="NITIHWR"/>
<keyword evidence="1" id="KW-1133">Transmembrane helix</keyword>
<dbReference type="Proteomes" id="UP000245119">
    <property type="component" value="Linkage Group LG6"/>
</dbReference>
<dbReference type="EMBL" id="PZQS01000006">
    <property type="protein sequence ID" value="PVD29036.1"/>
    <property type="molecule type" value="Genomic_DNA"/>
</dbReference>
<dbReference type="AlphaFoldDB" id="A0A2T7P6L9"/>
<keyword evidence="4" id="KW-1185">Reference proteome</keyword>
<gene>
    <name evidence="3" type="ORF">C0Q70_11633</name>
</gene>
<comment type="caution">
    <text evidence="3">The sequence shown here is derived from an EMBL/GenBank/DDBJ whole genome shotgun (WGS) entry which is preliminary data.</text>
</comment>
<feature type="transmembrane region" description="Helical" evidence="1">
    <location>
        <begin position="7"/>
        <end position="27"/>
    </location>
</feature>
<keyword evidence="1" id="KW-0472">Membrane</keyword>
<evidence type="ECO:0000313" key="4">
    <source>
        <dbReference type="Proteomes" id="UP000245119"/>
    </source>
</evidence>
<protein>
    <recommendedName>
        <fullName evidence="2">NXPE C-terminal domain-containing protein</fullName>
    </recommendedName>
</protein>
<dbReference type="OrthoDB" id="8675562at2759"/>
<evidence type="ECO:0000256" key="1">
    <source>
        <dbReference type="SAM" id="Phobius"/>
    </source>
</evidence>
<evidence type="ECO:0000259" key="2">
    <source>
        <dbReference type="Pfam" id="PF24536"/>
    </source>
</evidence>
<reference evidence="3 4" key="1">
    <citation type="submission" date="2018-04" db="EMBL/GenBank/DDBJ databases">
        <title>The genome of golden apple snail Pomacea canaliculata provides insight into stress tolerance and invasive adaptation.</title>
        <authorList>
            <person name="Liu C."/>
            <person name="Liu B."/>
            <person name="Ren Y."/>
            <person name="Zhang Y."/>
            <person name="Wang H."/>
            <person name="Li S."/>
            <person name="Jiang F."/>
            <person name="Yin L."/>
            <person name="Zhang G."/>
            <person name="Qian W."/>
            <person name="Fan W."/>
        </authorList>
    </citation>
    <scope>NUCLEOTIDE SEQUENCE [LARGE SCALE GENOMIC DNA]</scope>
    <source>
        <strain evidence="3">SZHN2017</strain>
        <tissue evidence="3">Muscle</tissue>
    </source>
</reference>
<accession>A0A2T7P6L9</accession>
<dbReference type="PANTHER" id="PTHR16165">
    <property type="entry name" value="NXPE FAMILY MEMBER"/>
    <property type="match status" value="1"/>
</dbReference>
<name>A0A2T7P6L9_POMCA</name>
<keyword evidence="1" id="KW-0812">Transmembrane</keyword>
<proteinExistence type="predicted"/>
<dbReference type="Pfam" id="PF24536">
    <property type="entry name" value="NXPE4_C"/>
    <property type="match status" value="1"/>
</dbReference>
<organism evidence="3 4">
    <name type="scientific">Pomacea canaliculata</name>
    <name type="common">Golden apple snail</name>
    <dbReference type="NCBI Taxonomy" id="400727"/>
    <lineage>
        <taxon>Eukaryota</taxon>
        <taxon>Metazoa</taxon>
        <taxon>Spiralia</taxon>
        <taxon>Lophotrochozoa</taxon>
        <taxon>Mollusca</taxon>
        <taxon>Gastropoda</taxon>
        <taxon>Caenogastropoda</taxon>
        <taxon>Architaenioglossa</taxon>
        <taxon>Ampullarioidea</taxon>
        <taxon>Ampullariidae</taxon>
        <taxon>Pomacea</taxon>
    </lineage>
</organism>
<dbReference type="PANTHER" id="PTHR16165:SF5">
    <property type="entry name" value="NXPE FAMILY MEMBER 3"/>
    <property type="match status" value="1"/>
</dbReference>